<dbReference type="GO" id="GO:0016301">
    <property type="term" value="F:kinase activity"/>
    <property type="evidence" value="ECO:0007669"/>
    <property type="project" value="UniProtKB-KW"/>
</dbReference>
<dbReference type="InterPro" id="IPR043129">
    <property type="entry name" value="ATPase_NBD"/>
</dbReference>
<keyword evidence="2" id="KW-0808">Transferase</keyword>
<dbReference type="RefSeq" id="WP_079546346.1">
    <property type="nucleotide sequence ID" value="NZ_CP117826.1"/>
</dbReference>
<evidence type="ECO:0000256" key="2">
    <source>
        <dbReference type="ARBA" id="ARBA00022679"/>
    </source>
</evidence>
<reference evidence="6" key="1">
    <citation type="submission" date="2023-02" db="EMBL/GenBank/DDBJ databases">
        <title>Gut commensal Christensenella minuta modulates host metabolism via a new class of secondary bile acids.</title>
        <authorList>
            <person name="Liu C."/>
        </authorList>
    </citation>
    <scope>NUCLEOTIDE SEQUENCE</scope>
    <source>
        <strain evidence="6">CA70</strain>
    </source>
</reference>
<name>A0AAU8A6M1_9FIRM</name>
<organism evidence="6">
    <name type="scientific">Christensenella massiliensis</name>
    <dbReference type="NCBI Taxonomy" id="1805714"/>
    <lineage>
        <taxon>Bacteria</taxon>
        <taxon>Bacillati</taxon>
        <taxon>Bacillota</taxon>
        <taxon>Clostridia</taxon>
        <taxon>Christensenellales</taxon>
        <taxon>Christensenellaceae</taxon>
        <taxon>Christensenella</taxon>
    </lineage>
</organism>
<evidence type="ECO:0000256" key="1">
    <source>
        <dbReference type="ARBA" id="ARBA00009156"/>
    </source>
</evidence>
<accession>A0AAU8A6M1</accession>
<dbReference type="InterPro" id="IPR018484">
    <property type="entry name" value="FGGY_N"/>
</dbReference>
<dbReference type="SUPFAM" id="SSF53067">
    <property type="entry name" value="Actin-like ATPase domain"/>
    <property type="match status" value="2"/>
</dbReference>
<dbReference type="CDD" id="cd07808">
    <property type="entry name" value="ASKHA_NBD_FGGY_EcXK-like"/>
    <property type="match status" value="1"/>
</dbReference>
<dbReference type="InterPro" id="IPR000577">
    <property type="entry name" value="Carb_kinase_FGGY"/>
</dbReference>
<dbReference type="PANTHER" id="PTHR43095">
    <property type="entry name" value="SUGAR KINASE"/>
    <property type="match status" value="1"/>
</dbReference>
<dbReference type="AlphaFoldDB" id="A0AAU8A6M1"/>
<feature type="domain" description="Carbohydrate kinase FGGY C-terminal" evidence="5">
    <location>
        <begin position="285"/>
        <end position="448"/>
    </location>
</feature>
<dbReference type="GO" id="GO:0005975">
    <property type="term" value="P:carbohydrate metabolic process"/>
    <property type="evidence" value="ECO:0007669"/>
    <property type="project" value="InterPro"/>
</dbReference>
<dbReference type="Pfam" id="PF02782">
    <property type="entry name" value="FGGY_C"/>
    <property type="match status" value="1"/>
</dbReference>
<comment type="similarity">
    <text evidence="1">Belongs to the FGGY kinase family.</text>
</comment>
<keyword evidence="3 6" id="KW-0418">Kinase</keyword>
<dbReference type="PANTHER" id="PTHR43095:SF5">
    <property type="entry name" value="XYLULOSE KINASE"/>
    <property type="match status" value="1"/>
</dbReference>
<evidence type="ECO:0000259" key="4">
    <source>
        <dbReference type="Pfam" id="PF00370"/>
    </source>
</evidence>
<dbReference type="Pfam" id="PF00370">
    <property type="entry name" value="FGGY_N"/>
    <property type="match status" value="1"/>
</dbReference>
<evidence type="ECO:0000259" key="5">
    <source>
        <dbReference type="Pfam" id="PF02782"/>
    </source>
</evidence>
<dbReference type="InterPro" id="IPR018485">
    <property type="entry name" value="FGGY_C"/>
</dbReference>
<protein>
    <submittedName>
        <fullName evidence="6">FGGY family carbohydrate kinase</fullName>
    </submittedName>
</protein>
<gene>
    <name evidence="6" type="ORF">PUP29_08090</name>
</gene>
<sequence>MKYLLGIDVGTQSIRVCLFDEKENNICSKTTEQYVRIDHPSWASQDAGAWWEAVVQSIRYILGKSGVPPADILSVGCCAHMHGPVAVGRDGSLLSRDTQLYCDKRVAPAVEAMGEETAERCYRITGNLPSTTWMGFKIRWIRENAPRLYERTYRFLSPKDYINCCLTGEFFTDQTEASGTYAMDWKTGSWSDEALAAVGIDRSKLPDIAGSFEVIGNVSAKAARETGLSPKTKVVCGSGDFPASMFTSGLREDGLAVDSTATAATVCCIGRRPLFHKKLLELKDVSGNWMHYGVLDAAGAGFRWLRDTVAKSEAETARRRGADPYDYLSGLAETVPAGADGLVYLPYLLGERSAGSPDSRGAFLGLHLGSDTAQMVRAFLEGVAFDLKRTLAVFEESGLGIKKIYHVSGGAKGELWSQIKADIYERPVYTLKESEGSVLGAALMGGVGAGLYESPEAALEKVFAIRREYTPNRKNRGIYEDMFGVFCSLHDRTQPAFSQLQKIRSRAMHGDASRA</sequence>
<proteinExistence type="inferred from homology"/>
<dbReference type="PIRSF" id="PIRSF000538">
    <property type="entry name" value="GlpK"/>
    <property type="match status" value="1"/>
</dbReference>
<evidence type="ECO:0000256" key="3">
    <source>
        <dbReference type="ARBA" id="ARBA00022777"/>
    </source>
</evidence>
<evidence type="ECO:0000313" key="6">
    <source>
        <dbReference type="EMBL" id="XCC61489.1"/>
    </source>
</evidence>
<dbReference type="EMBL" id="CP117826">
    <property type="protein sequence ID" value="XCC61489.1"/>
    <property type="molecule type" value="Genomic_DNA"/>
</dbReference>
<dbReference type="Gene3D" id="3.30.420.40">
    <property type="match status" value="2"/>
</dbReference>
<dbReference type="InterPro" id="IPR050406">
    <property type="entry name" value="FGGY_Carb_Kinase"/>
</dbReference>
<feature type="domain" description="Carbohydrate kinase FGGY N-terminal" evidence="4">
    <location>
        <begin position="3"/>
        <end position="246"/>
    </location>
</feature>